<feature type="transmembrane region" description="Helical" evidence="2">
    <location>
        <begin position="85"/>
        <end position="108"/>
    </location>
</feature>
<evidence type="ECO:0000256" key="2">
    <source>
        <dbReference type="SAM" id="Phobius"/>
    </source>
</evidence>
<feature type="coiled-coil region" evidence="1">
    <location>
        <begin position="214"/>
        <end position="244"/>
    </location>
</feature>
<dbReference type="AlphaFoldDB" id="A0A343JCS1"/>
<dbReference type="RefSeq" id="WP_119865465.1">
    <property type="nucleotide sequence ID" value="NZ_CP016786.1"/>
</dbReference>
<dbReference type="EMBL" id="CP016786">
    <property type="protein sequence ID" value="ASW43329.1"/>
    <property type="molecule type" value="Genomic_DNA"/>
</dbReference>
<dbReference type="KEGG" id="cia:BEN51_07500"/>
<keyword evidence="2" id="KW-0812">Transmembrane</keyword>
<dbReference type="Pfam" id="PF10112">
    <property type="entry name" value="Halogen_Hydrol"/>
    <property type="match status" value="1"/>
</dbReference>
<keyword evidence="2" id="KW-1133">Transmembrane helix</keyword>
<accession>A0A343JCS1</accession>
<reference evidence="3 4" key="1">
    <citation type="submission" date="2016-08" db="EMBL/GenBank/DDBJ databases">
        <title>Complete Genome Sequence Of The Indigo Reducing Clostridium isatidis DSM15098.</title>
        <authorList>
            <person name="Little G.T."/>
            <person name="Minton N.P."/>
        </authorList>
    </citation>
    <scope>NUCLEOTIDE SEQUENCE [LARGE SCALE GENOMIC DNA]</scope>
    <source>
        <strain evidence="3 4">DSM 15098</strain>
    </source>
</reference>
<evidence type="ECO:0000313" key="4">
    <source>
        <dbReference type="Proteomes" id="UP000264883"/>
    </source>
</evidence>
<organism evidence="3 4">
    <name type="scientific">Clostridium isatidis</name>
    <dbReference type="NCBI Taxonomy" id="182773"/>
    <lineage>
        <taxon>Bacteria</taxon>
        <taxon>Bacillati</taxon>
        <taxon>Bacillota</taxon>
        <taxon>Clostridia</taxon>
        <taxon>Eubacteriales</taxon>
        <taxon>Clostridiaceae</taxon>
        <taxon>Clostridium</taxon>
    </lineage>
</organism>
<evidence type="ECO:0000256" key="1">
    <source>
        <dbReference type="SAM" id="Coils"/>
    </source>
</evidence>
<sequence>MYRKDFSDLEDQIMDTVKNALNAINFASITRDIASKTDETINEFKTKLKEYNNKIENRYTNLNKSNKKDITLYIEKKPAGTVAGILYIIFGSIGSFVFGILLAVFSIVTTVVPDMLGGGLVGLGVIAAFFASSLGVTINGINIRKRIRRFKKYVNFLDDNTYCLINDLARIVGKKEKFVIKDLRKMIDLNMFKEGHIDDEETHFMLTNEVYENYLNLKRQQNIKKHEKDKLENKSRSNEEENDKVNTIINTGRNYIEEIKNVKNQLYKEEFSLKLGKLQNIVNQILNYIEKNPKKLNEVNKFINHYLPMTIKLINSYKELNNQPVQGDNIKKAKIEIEKSIDLINTAFENLLDDLYEDMALDISTDISVLKTLFKQEGLTENDFEK</sequence>
<name>A0A343JCS1_9CLOT</name>
<keyword evidence="1" id="KW-0175">Coiled coil</keyword>
<protein>
    <submittedName>
        <fullName evidence="3">5-bromo-4-chloroindolyl phosphate hydrolysis protein</fullName>
    </submittedName>
</protein>
<feature type="coiled-coil region" evidence="1">
    <location>
        <begin position="34"/>
        <end position="68"/>
    </location>
</feature>
<evidence type="ECO:0000313" key="3">
    <source>
        <dbReference type="EMBL" id="ASW43329.1"/>
    </source>
</evidence>
<gene>
    <name evidence="3" type="ORF">BEN51_07500</name>
</gene>
<keyword evidence="2" id="KW-0472">Membrane</keyword>
<proteinExistence type="predicted"/>
<dbReference type="Proteomes" id="UP000264883">
    <property type="component" value="Chromosome"/>
</dbReference>
<keyword evidence="4" id="KW-1185">Reference proteome</keyword>
<dbReference type="InterPro" id="IPR018770">
    <property type="entry name" value="ChloroindolylP_hydrolase"/>
</dbReference>
<feature type="transmembrane region" description="Helical" evidence="2">
    <location>
        <begin position="120"/>
        <end position="141"/>
    </location>
</feature>
<dbReference type="OrthoDB" id="9782052at2"/>